<keyword evidence="3" id="KW-0813">Transport</keyword>
<dbReference type="PATRIC" id="fig|512763.3.peg.1264"/>
<evidence type="ECO:0000256" key="4">
    <source>
        <dbReference type="ARBA" id="ARBA00022452"/>
    </source>
</evidence>
<evidence type="ECO:0000256" key="2">
    <source>
        <dbReference type="ARBA" id="ARBA00007613"/>
    </source>
</evidence>
<dbReference type="Proteomes" id="UP000061382">
    <property type="component" value="Chromosome"/>
</dbReference>
<keyword evidence="5" id="KW-0812">Transmembrane</keyword>
<dbReference type="PANTHER" id="PTHR30026:SF20">
    <property type="entry name" value="OUTER MEMBRANE PROTEIN TOLC"/>
    <property type="match status" value="1"/>
</dbReference>
<gene>
    <name evidence="8" type="ORF">DC20_05700</name>
</gene>
<dbReference type="PANTHER" id="PTHR30026">
    <property type="entry name" value="OUTER MEMBRANE PROTEIN TOLC"/>
    <property type="match status" value="1"/>
</dbReference>
<name>A0A0P0CTK5_9BACT</name>
<dbReference type="EMBL" id="CP012643">
    <property type="protein sequence ID" value="ALI98555.1"/>
    <property type="molecule type" value="Genomic_DNA"/>
</dbReference>
<dbReference type="KEGG" id="rti:DC20_05700"/>
<dbReference type="GO" id="GO:0015562">
    <property type="term" value="F:efflux transmembrane transporter activity"/>
    <property type="evidence" value="ECO:0007669"/>
    <property type="project" value="InterPro"/>
</dbReference>
<dbReference type="GO" id="GO:0009279">
    <property type="term" value="C:cell outer membrane"/>
    <property type="evidence" value="ECO:0007669"/>
    <property type="project" value="UniProtKB-SubCell"/>
</dbReference>
<dbReference type="GO" id="GO:0015288">
    <property type="term" value="F:porin activity"/>
    <property type="evidence" value="ECO:0007669"/>
    <property type="project" value="TreeGrafter"/>
</dbReference>
<dbReference type="OrthoDB" id="367883at2"/>
<dbReference type="GO" id="GO:1990281">
    <property type="term" value="C:efflux pump complex"/>
    <property type="evidence" value="ECO:0007669"/>
    <property type="project" value="TreeGrafter"/>
</dbReference>
<keyword evidence="4" id="KW-1134">Transmembrane beta strand</keyword>
<keyword evidence="9" id="KW-1185">Reference proteome</keyword>
<evidence type="ECO:0008006" key="10">
    <source>
        <dbReference type="Google" id="ProtNLM"/>
    </source>
</evidence>
<evidence type="ECO:0000256" key="1">
    <source>
        <dbReference type="ARBA" id="ARBA00004442"/>
    </source>
</evidence>
<organism evidence="8 9">
    <name type="scientific">Rufibacter tibetensis</name>
    <dbReference type="NCBI Taxonomy" id="512763"/>
    <lineage>
        <taxon>Bacteria</taxon>
        <taxon>Pseudomonadati</taxon>
        <taxon>Bacteroidota</taxon>
        <taxon>Cytophagia</taxon>
        <taxon>Cytophagales</taxon>
        <taxon>Hymenobacteraceae</taxon>
        <taxon>Rufibacter</taxon>
    </lineage>
</organism>
<keyword evidence="7" id="KW-0998">Cell outer membrane</keyword>
<dbReference type="InterPro" id="IPR003423">
    <property type="entry name" value="OMP_efflux"/>
</dbReference>
<evidence type="ECO:0000256" key="3">
    <source>
        <dbReference type="ARBA" id="ARBA00022448"/>
    </source>
</evidence>
<keyword evidence="6" id="KW-0472">Membrane</keyword>
<protein>
    <recommendedName>
        <fullName evidence="10">Transporter</fullName>
    </recommendedName>
</protein>
<evidence type="ECO:0000256" key="6">
    <source>
        <dbReference type="ARBA" id="ARBA00023136"/>
    </source>
</evidence>
<dbReference type="Gene3D" id="1.20.1600.10">
    <property type="entry name" value="Outer membrane efflux proteins (OEP)"/>
    <property type="match status" value="1"/>
</dbReference>
<dbReference type="InterPro" id="IPR051906">
    <property type="entry name" value="TolC-like"/>
</dbReference>
<dbReference type="SUPFAM" id="SSF56954">
    <property type="entry name" value="Outer membrane efflux proteins (OEP)"/>
    <property type="match status" value="1"/>
</dbReference>
<comment type="subcellular location">
    <subcellularLocation>
        <location evidence="1">Cell outer membrane</location>
    </subcellularLocation>
</comment>
<dbReference type="STRING" id="512763.DC20_05700"/>
<dbReference type="RefSeq" id="WP_062542944.1">
    <property type="nucleotide sequence ID" value="NZ_CP012643.1"/>
</dbReference>
<reference evidence="8 9" key="1">
    <citation type="submission" date="2015-08" db="EMBL/GenBank/DDBJ databases">
        <title>Complete genome sequence of Rufibacter tibetensis strain 1351t, a radiation-resistant bacterium from tibet plateau.</title>
        <authorList>
            <person name="Dai J."/>
        </authorList>
    </citation>
    <scope>NUCLEOTIDE SEQUENCE [LARGE SCALE GENOMIC DNA]</scope>
    <source>
        <strain evidence="8 9">1351</strain>
    </source>
</reference>
<evidence type="ECO:0000256" key="5">
    <source>
        <dbReference type="ARBA" id="ARBA00022692"/>
    </source>
</evidence>
<sequence>MKKRISVGWLLLGWLLLSLIQMPVMAQEQAFSLQQAIQYALQNKAAIQSARIDIETARARVGEVRSIGLPQVTAGVDYSNNLAIQRVFLPAAFVGDTTPGAVIAAPFGTKHNNTLALNGSQLLFDGSYLLGLKAAQVYTQLSEKTLKQTEVQVADAVTRAYYNILITDYRAALIDKNLARMDSMVRETSIMNKNGFVEKIDVDRLVVTRTNLQTERTKLRSLQELGYNLLKFQMGMPQTQPLTLTSTIQEAIVSAVTEQANVTYTNRIEYSILQTNRELATLDFRNKRAGYLPRLLLIGRYGANTAGNDMGDLFRPSQYFQFASLGLGLQIPVFDGLYKHYRVQQSRLALNKLDVGFRELEQSIDLQVAQANTNLRNARIQLEAQSRNRTLAEDILRVAQIKYREGVGSNIEVLNAETSLKEAETNYFSALYDLIISQADLRLANGTSLPQ</sequence>
<comment type="similarity">
    <text evidence="2">Belongs to the outer membrane factor (OMF) (TC 1.B.17) family.</text>
</comment>
<accession>A0A0P0CTK5</accession>
<proteinExistence type="inferred from homology"/>
<evidence type="ECO:0000313" key="9">
    <source>
        <dbReference type="Proteomes" id="UP000061382"/>
    </source>
</evidence>
<dbReference type="Pfam" id="PF02321">
    <property type="entry name" value="OEP"/>
    <property type="match status" value="2"/>
</dbReference>
<dbReference type="AlphaFoldDB" id="A0A0P0CTK5"/>
<evidence type="ECO:0000313" key="8">
    <source>
        <dbReference type="EMBL" id="ALI98555.1"/>
    </source>
</evidence>
<evidence type="ECO:0000256" key="7">
    <source>
        <dbReference type="ARBA" id="ARBA00023237"/>
    </source>
</evidence>